<dbReference type="KEGG" id="hha:Hhal_1013"/>
<evidence type="ECO:0000256" key="10">
    <source>
        <dbReference type="ARBA" id="ARBA00080135"/>
    </source>
</evidence>
<protein>
    <recommendedName>
        <fullName evidence="9">Aminodeoxychorismate lyase</fullName>
        <ecNumber evidence="6">4.1.3.38</ecNumber>
    </recommendedName>
    <alternativeName>
        <fullName evidence="10">4-amino-4-deoxychorismate lyase</fullName>
    </alternativeName>
</protein>
<dbReference type="InterPro" id="IPR043131">
    <property type="entry name" value="BCAT-like_N"/>
</dbReference>
<evidence type="ECO:0000256" key="9">
    <source>
        <dbReference type="ARBA" id="ARBA00069174"/>
    </source>
</evidence>
<evidence type="ECO:0000256" key="6">
    <source>
        <dbReference type="ARBA" id="ARBA00035676"/>
    </source>
</evidence>
<evidence type="ECO:0000256" key="8">
    <source>
        <dbReference type="ARBA" id="ARBA00054027"/>
    </source>
</evidence>
<evidence type="ECO:0000256" key="1">
    <source>
        <dbReference type="ARBA" id="ARBA00001933"/>
    </source>
</evidence>
<dbReference type="GO" id="GO:0008696">
    <property type="term" value="F:4-amino-4-deoxychorismate lyase activity"/>
    <property type="evidence" value="ECO:0007669"/>
    <property type="project" value="UniProtKB-EC"/>
</dbReference>
<dbReference type="InterPro" id="IPR036038">
    <property type="entry name" value="Aminotransferase-like"/>
</dbReference>
<comment type="catalytic activity">
    <reaction evidence="7">
        <text>4-amino-4-deoxychorismate = 4-aminobenzoate + pyruvate + H(+)</text>
        <dbReference type="Rhea" id="RHEA:16201"/>
        <dbReference type="ChEBI" id="CHEBI:15361"/>
        <dbReference type="ChEBI" id="CHEBI:15378"/>
        <dbReference type="ChEBI" id="CHEBI:17836"/>
        <dbReference type="ChEBI" id="CHEBI:58406"/>
        <dbReference type="EC" id="4.1.3.38"/>
    </reaction>
</comment>
<comment type="pathway">
    <text evidence="5">Cofactor biosynthesis; tetrahydrofolate biosynthesis; 4-aminobenzoate from chorismate: step 2/2.</text>
</comment>
<accession>A1WVS7</accession>
<keyword evidence="11" id="KW-0032">Aminotransferase</keyword>
<evidence type="ECO:0000256" key="7">
    <source>
        <dbReference type="ARBA" id="ARBA00049529"/>
    </source>
</evidence>
<dbReference type="STRING" id="349124.Hhal_1013"/>
<reference evidence="12" key="1">
    <citation type="submission" date="2006-12" db="EMBL/GenBank/DDBJ databases">
        <title>Complete sequence of Halorhodospira halophila SL1.</title>
        <authorList>
            <consortium name="US DOE Joint Genome Institute"/>
            <person name="Copeland A."/>
            <person name="Lucas S."/>
            <person name="Lapidus A."/>
            <person name="Barry K."/>
            <person name="Detter J.C."/>
            <person name="Glavina del Rio T."/>
            <person name="Hammon N."/>
            <person name="Israni S."/>
            <person name="Dalin E."/>
            <person name="Tice H."/>
            <person name="Pitluck S."/>
            <person name="Saunders E."/>
            <person name="Brettin T."/>
            <person name="Bruce D."/>
            <person name="Han C."/>
            <person name="Tapia R."/>
            <person name="Schmutz J."/>
            <person name="Larimer F."/>
            <person name="Land M."/>
            <person name="Hauser L."/>
            <person name="Kyrpides N."/>
            <person name="Mikhailova N."/>
            <person name="Hoff W."/>
            <person name="Richardson P."/>
        </authorList>
    </citation>
    <scope>NUCLEOTIDE SEQUENCE [LARGE SCALE GENOMIC DNA]</scope>
    <source>
        <strain evidence="12">DSM 244 / SL1</strain>
    </source>
</reference>
<reference evidence="11 12" key="2">
    <citation type="journal article" date="2013" name="Stand. Genomic Sci.">
        <title>Complete genome sequence of Halorhodospira halophila SL1.</title>
        <authorList>
            <person name="Challacombe J.F."/>
            <person name="Majid S."/>
            <person name="Deole R."/>
            <person name="Brettin T.S."/>
            <person name="Bruce D."/>
            <person name="Delano S.F."/>
            <person name="Detter J.C."/>
            <person name="Gleasner C.D."/>
            <person name="Han C.S."/>
            <person name="Misra M."/>
            <person name="Reitenga K.G."/>
            <person name="Mikhailova N."/>
            <person name="Woyke T."/>
            <person name="Pitluck S."/>
            <person name="Nolan M."/>
            <person name="Land M.L."/>
            <person name="Saunders E."/>
            <person name="Tapia R."/>
            <person name="Lapidus A."/>
            <person name="Ivanova N."/>
            <person name="Hoff W.D."/>
        </authorList>
    </citation>
    <scope>NUCLEOTIDE SEQUENCE [LARGE SCALE GENOMIC DNA]</scope>
    <source>
        <strain evidence="12">DSM 244 / SL1</strain>
    </source>
</reference>
<evidence type="ECO:0000256" key="2">
    <source>
        <dbReference type="ARBA" id="ARBA00009320"/>
    </source>
</evidence>
<dbReference type="PANTHER" id="PTHR42743:SF10">
    <property type="entry name" value="D-ALANINE AMINOTRANSFERASE"/>
    <property type="match status" value="1"/>
</dbReference>
<dbReference type="Pfam" id="PF01063">
    <property type="entry name" value="Aminotran_4"/>
    <property type="match status" value="1"/>
</dbReference>
<dbReference type="PANTHER" id="PTHR42743">
    <property type="entry name" value="AMINO-ACID AMINOTRANSFERASE"/>
    <property type="match status" value="1"/>
</dbReference>
<organism evidence="11 12">
    <name type="scientific">Halorhodospira halophila (strain DSM 244 / SL1)</name>
    <name type="common">Ectothiorhodospira halophila (strain DSM 244 / SL1)</name>
    <dbReference type="NCBI Taxonomy" id="349124"/>
    <lineage>
        <taxon>Bacteria</taxon>
        <taxon>Pseudomonadati</taxon>
        <taxon>Pseudomonadota</taxon>
        <taxon>Gammaproteobacteria</taxon>
        <taxon>Chromatiales</taxon>
        <taxon>Ectothiorhodospiraceae</taxon>
        <taxon>Halorhodospira</taxon>
    </lineage>
</organism>
<dbReference type="Proteomes" id="UP000000647">
    <property type="component" value="Chromosome"/>
</dbReference>
<dbReference type="RefSeq" id="WP_011813812.1">
    <property type="nucleotide sequence ID" value="NC_008789.1"/>
</dbReference>
<keyword evidence="12" id="KW-1185">Reference proteome</keyword>
<evidence type="ECO:0000256" key="3">
    <source>
        <dbReference type="ARBA" id="ARBA00022898"/>
    </source>
</evidence>
<dbReference type="InterPro" id="IPR001544">
    <property type="entry name" value="Aminotrans_IV"/>
</dbReference>
<sequence length="286" mass="30633">MGTPATCYLNGELMALGSARISPLDRGFLFGDGVYEVIPCYGGVPFRLDAHLRRLANSLAAIELPDPLSPAGWPEVLEQVCQANGGGDQSLYVQVTRGCPEQRTHEFPARSEPTVFVMSSPLPAAGAFADGLSTTLLEDLRWARCDIKAVALLPNVLLRQAAVAAGADEAILHRDGWVTEGAASTVFIVRGGELATPALHPGLLPGVTREVILELAEHHGLPCQCRPVARDELHEADEVWLSSATKEVAPVLTIDGHPVGHGTPGPVFEAMRGWFTRLRQETARGR</sequence>
<comment type="similarity">
    <text evidence="2">Belongs to the class-IV pyridoxal-phosphate-dependent aminotransferase family.</text>
</comment>
<proteinExistence type="inferred from homology"/>
<dbReference type="HOGENOM" id="CLU_020844_4_1_6"/>
<keyword evidence="11" id="KW-0808">Transferase</keyword>
<keyword evidence="3" id="KW-0663">Pyridoxal phosphate</keyword>
<comment type="cofactor">
    <cofactor evidence="1">
        <name>pyridoxal 5'-phosphate</name>
        <dbReference type="ChEBI" id="CHEBI:597326"/>
    </cofactor>
</comment>
<dbReference type="Gene3D" id="3.30.470.10">
    <property type="match status" value="1"/>
</dbReference>
<dbReference type="OrthoDB" id="21319at2"/>
<evidence type="ECO:0000313" key="12">
    <source>
        <dbReference type="Proteomes" id="UP000000647"/>
    </source>
</evidence>
<dbReference type="SUPFAM" id="SSF56752">
    <property type="entry name" value="D-aminoacid aminotransferase-like PLP-dependent enzymes"/>
    <property type="match status" value="1"/>
</dbReference>
<dbReference type="FunFam" id="3.20.10.10:FF:000002">
    <property type="entry name" value="D-alanine aminotransferase"/>
    <property type="match status" value="1"/>
</dbReference>
<evidence type="ECO:0000256" key="5">
    <source>
        <dbReference type="ARBA" id="ARBA00035633"/>
    </source>
</evidence>
<dbReference type="GO" id="GO:0046656">
    <property type="term" value="P:folic acid biosynthetic process"/>
    <property type="evidence" value="ECO:0007669"/>
    <property type="project" value="UniProtKB-KW"/>
</dbReference>
<gene>
    <name evidence="11" type="ordered locus">Hhal_1013</name>
</gene>
<name>A1WVS7_HALHL</name>
<dbReference type="InterPro" id="IPR050571">
    <property type="entry name" value="Class-IV_PLP-Dep_Aminotrnsfr"/>
</dbReference>
<dbReference type="GO" id="GO:0008652">
    <property type="term" value="P:amino acid biosynthetic process"/>
    <property type="evidence" value="ECO:0007669"/>
    <property type="project" value="UniProtKB-ARBA"/>
</dbReference>
<keyword evidence="4" id="KW-0289">Folate biosynthesis</keyword>
<dbReference type="EC" id="4.1.3.38" evidence="6"/>
<dbReference type="EMBL" id="CP000544">
    <property type="protein sequence ID" value="ABM61789.1"/>
    <property type="molecule type" value="Genomic_DNA"/>
</dbReference>
<evidence type="ECO:0000256" key="4">
    <source>
        <dbReference type="ARBA" id="ARBA00022909"/>
    </source>
</evidence>
<evidence type="ECO:0000313" key="11">
    <source>
        <dbReference type="EMBL" id="ABM61789.1"/>
    </source>
</evidence>
<dbReference type="AlphaFoldDB" id="A1WVS7"/>
<dbReference type="eggNOG" id="COG0115">
    <property type="taxonomic scope" value="Bacteria"/>
</dbReference>
<dbReference type="GO" id="GO:0008483">
    <property type="term" value="F:transaminase activity"/>
    <property type="evidence" value="ECO:0007669"/>
    <property type="project" value="UniProtKB-KW"/>
</dbReference>
<comment type="function">
    <text evidence="8">Involved in the biosynthesis of p-aminobenzoate (PABA), a precursor of tetrahydrofolate. Converts 4-amino-4-deoxychorismate into 4-aminobenzoate (PABA) and pyruvate.</text>
</comment>
<dbReference type="Gene3D" id="3.20.10.10">
    <property type="entry name" value="D-amino Acid Aminotransferase, subunit A, domain 2"/>
    <property type="match status" value="1"/>
</dbReference>
<dbReference type="GO" id="GO:0005829">
    <property type="term" value="C:cytosol"/>
    <property type="evidence" value="ECO:0007669"/>
    <property type="project" value="TreeGrafter"/>
</dbReference>
<dbReference type="InterPro" id="IPR043132">
    <property type="entry name" value="BCAT-like_C"/>
</dbReference>